<dbReference type="Pfam" id="PF01764">
    <property type="entry name" value="Lipase_3"/>
    <property type="match status" value="1"/>
</dbReference>
<feature type="transmembrane region" description="Helical" evidence="3">
    <location>
        <begin position="968"/>
        <end position="995"/>
    </location>
</feature>
<proteinExistence type="predicted"/>
<keyword evidence="3" id="KW-0472">Membrane</keyword>
<dbReference type="GO" id="GO:0006629">
    <property type="term" value="P:lipid metabolic process"/>
    <property type="evidence" value="ECO:0007669"/>
    <property type="project" value="InterPro"/>
</dbReference>
<organism evidence="5 6">
    <name type="scientific">Rubus argutus</name>
    <name type="common">Southern blackberry</name>
    <dbReference type="NCBI Taxonomy" id="59490"/>
    <lineage>
        <taxon>Eukaryota</taxon>
        <taxon>Viridiplantae</taxon>
        <taxon>Streptophyta</taxon>
        <taxon>Embryophyta</taxon>
        <taxon>Tracheophyta</taxon>
        <taxon>Spermatophyta</taxon>
        <taxon>Magnoliopsida</taxon>
        <taxon>eudicotyledons</taxon>
        <taxon>Gunneridae</taxon>
        <taxon>Pentapetalae</taxon>
        <taxon>rosids</taxon>
        <taxon>fabids</taxon>
        <taxon>Rosales</taxon>
        <taxon>Rosaceae</taxon>
        <taxon>Rosoideae</taxon>
        <taxon>Rosoideae incertae sedis</taxon>
        <taxon>Rubus</taxon>
    </lineage>
</organism>
<reference evidence="5 6" key="1">
    <citation type="journal article" date="2023" name="G3 (Bethesda)">
        <title>A chromosome-length genome assembly and annotation of blackberry (Rubus argutus, cv. 'Hillquist').</title>
        <authorList>
            <person name="Bruna T."/>
            <person name="Aryal R."/>
            <person name="Dudchenko O."/>
            <person name="Sargent D.J."/>
            <person name="Mead D."/>
            <person name="Buti M."/>
            <person name="Cavallini A."/>
            <person name="Hytonen T."/>
            <person name="Andres J."/>
            <person name="Pham M."/>
            <person name="Weisz D."/>
            <person name="Mascagni F."/>
            <person name="Usai G."/>
            <person name="Natali L."/>
            <person name="Bassil N."/>
            <person name="Fernandez G.E."/>
            <person name="Lomsadze A."/>
            <person name="Armour M."/>
            <person name="Olukolu B."/>
            <person name="Poorten T."/>
            <person name="Britton C."/>
            <person name="Davik J."/>
            <person name="Ashrafi H."/>
            <person name="Aiden E.L."/>
            <person name="Borodovsky M."/>
            <person name="Worthington M."/>
        </authorList>
    </citation>
    <scope>NUCLEOTIDE SEQUENCE [LARGE SCALE GENOMIC DNA]</scope>
    <source>
        <strain evidence="5">PI 553951</strain>
    </source>
</reference>
<keyword evidence="3" id="KW-1133">Transmembrane helix</keyword>
<dbReference type="Gene3D" id="3.40.50.1820">
    <property type="entry name" value="alpha/beta hydrolase"/>
    <property type="match status" value="1"/>
</dbReference>
<dbReference type="InterPro" id="IPR027417">
    <property type="entry name" value="P-loop_NTPase"/>
</dbReference>
<dbReference type="AlphaFoldDB" id="A0AAW1Y695"/>
<keyword evidence="6" id="KW-1185">Reference proteome</keyword>
<dbReference type="Proteomes" id="UP001457282">
    <property type="component" value="Unassembled WGS sequence"/>
</dbReference>
<dbReference type="EMBL" id="JBEDUW010000002">
    <property type="protein sequence ID" value="KAK9944648.1"/>
    <property type="molecule type" value="Genomic_DNA"/>
</dbReference>
<feature type="region of interest" description="Disordered" evidence="2">
    <location>
        <begin position="143"/>
        <end position="182"/>
    </location>
</feature>
<feature type="region of interest" description="Disordered" evidence="2">
    <location>
        <begin position="409"/>
        <end position="428"/>
    </location>
</feature>
<gene>
    <name evidence="5" type="ORF">M0R45_010208</name>
</gene>
<dbReference type="GO" id="GO:0016787">
    <property type="term" value="F:hydrolase activity"/>
    <property type="evidence" value="ECO:0007669"/>
    <property type="project" value="UniProtKB-KW"/>
</dbReference>
<evidence type="ECO:0000256" key="1">
    <source>
        <dbReference type="ARBA" id="ARBA00022801"/>
    </source>
</evidence>
<dbReference type="SUPFAM" id="SSF52540">
    <property type="entry name" value="P-loop containing nucleoside triphosphate hydrolases"/>
    <property type="match status" value="1"/>
</dbReference>
<evidence type="ECO:0000313" key="6">
    <source>
        <dbReference type="Proteomes" id="UP001457282"/>
    </source>
</evidence>
<dbReference type="InterPro" id="IPR002921">
    <property type="entry name" value="Fungal_lipase-type"/>
</dbReference>
<keyword evidence="3" id="KW-0812">Transmembrane</keyword>
<evidence type="ECO:0000259" key="4">
    <source>
        <dbReference type="Pfam" id="PF01764"/>
    </source>
</evidence>
<dbReference type="SUPFAM" id="SSF53474">
    <property type="entry name" value="alpha/beta-Hydrolases"/>
    <property type="match status" value="1"/>
</dbReference>
<dbReference type="PANTHER" id="PTHR47523:SF1">
    <property type="entry name" value="F21O3.11 PROTEIN"/>
    <property type="match status" value="1"/>
</dbReference>
<dbReference type="PANTHER" id="PTHR47523">
    <property type="entry name" value="F21O3.11 PROTEIN"/>
    <property type="match status" value="1"/>
</dbReference>
<feature type="domain" description="Fungal lipase-type" evidence="4">
    <location>
        <begin position="178"/>
        <end position="289"/>
    </location>
</feature>
<dbReference type="InterPro" id="IPR029058">
    <property type="entry name" value="AB_hydrolase_fold"/>
</dbReference>
<keyword evidence="1" id="KW-0378">Hydrolase</keyword>
<sequence length="998" mass="110384">MESIQSRVESWLREQRAKFFKRKRIHKEYERRRKQLHDLCAAVKADSLSDLQDILCCMVLSECVYKRPASELVRAVNKFKADFGGQIVSLDRVQPSSDHVPHRYLLAEAGDTLFASFIGTKQYKDVMTDANILQGAIFHEDPVEDTEGIETNKPNPPRKGNGENSFNPLESKTKQVNDKAKPAAHRGFLARAKGIPALELYRLAQKKKRNLVLCGHSLGGAVAVLATLAILRVVAASSSSKENGNVRVKCITFSQPPVGNAALRDYVNREGWQHYFKSYCIPEDLVPRILSPAYFHHYNAQPLSMPAENGTNKKSMLKSEEAVGKRKVNEGERLVLGLGPVQTSIWRLSRLVPIEGVRRQLINTEEAKLQLLKHLLSQDSVATTVVDDDIVEPQSLEIQEGSDGISLKPISDTDKEVPDVASNGKLAGKSITRSGDNRRWRRVPSLPSYVPFGELYLLENSSVKSLSDAEYSKLISVKSVIAELRERFQSHSMKSYRFRFQRIFDLCMRDDTSPFSGIEHLQQFPHLQQWLGLAVAGNVELGHIVESPVIRTATSVAPLGWNGIPGEKNGDPLKVDITGFGLHRCTLVHAQVNGNWCSTTVESFPSTPTYSSDYGEKPELQKMRVLIGAPLRQPPKHQMVADSLLHVFPSVDPNTTTLNREQMSGPFHEEKSILPEGLSDFLIFCTSDFTTVSKEVHVRTRRVRLLGLEGAGKTSLFKAILSQGRMTNIENLLPEAEVQEGISGGLCFCDSAGINLQEMNLEATRLRDELWTGIRDLSRKTDLIVLVHNLSHRIPRYNGSNGSQQKPALSLLLDEAKSVGIPWVLAITNKFSVSAHQQKASIDAVVQSYQASPRTTGVINSCPYVMPSAASTTLLWGASVGDVDGRSGAQKLLFAPINFVRRPFQKKEMILPVEGVNSLRQIVHHVLRSHEEESLQELARDRLLIELSRDRALAMNASRDSKAKENSLSAAAVGASLGAGLGIVLAVVMGAASALRKP</sequence>
<dbReference type="Gene3D" id="3.40.50.300">
    <property type="entry name" value="P-loop containing nucleotide triphosphate hydrolases"/>
    <property type="match status" value="1"/>
</dbReference>
<evidence type="ECO:0000256" key="3">
    <source>
        <dbReference type="SAM" id="Phobius"/>
    </source>
</evidence>
<evidence type="ECO:0000256" key="2">
    <source>
        <dbReference type="SAM" id="MobiDB-lite"/>
    </source>
</evidence>
<comment type="caution">
    <text evidence="5">The sequence shown here is derived from an EMBL/GenBank/DDBJ whole genome shotgun (WGS) entry which is preliminary data.</text>
</comment>
<name>A0AAW1Y695_RUBAR</name>
<accession>A0AAW1Y695</accession>
<dbReference type="CDD" id="cd00882">
    <property type="entry name" value="Ras_like_GTPase"/>
    <property type="match status" value="1"/>
</dbReference>
<feature type="compositionally biased region" description="Basic and acidic residues" evidence="2">
    <location>
        <begin position="171"/>
        <end position="181"/>
    </location>
</feature>
<protein>
    <recommendedName>
        <fullName evidence="4">Fungal lipase-type domain-containing protein</fullName>
    </recommendedName>
</protein>
<evidence type="ECO:0000313" key="5">
    <source>
        <dbReference type="EMBL" id="KAK9944648.1"/>
    </source>
</evidence>